<reference evidence="4" key="1">
    <citation type="submission" date="2023-10" db="EMBL/GenBank/DDBJ databases">
        <title>Genome assembly of Pristionchus species.</title>
        <authorList>
            <person name="Yoshida K."/>
            <person name="Sommer R.J."/>
        </authorList>
    </citation>
    <scope>NUCLEOTIDE SEQUENCE</scope>
    <source>
        <strain evidence="4">RS5133</strain>
    </source>
</reference>
<feature type="non-terminal residue" evidence="4">
    <location>
        <position position="1"/>
    </location>
</feature>
<sequence>SSLFRIDSTMFSDPIPCMRCGGNSGGSPPFGSHPMSLHKVGSLNRSLAGSINSSRGDSGCSSLELEAVAAMHELSFAVQSICVSEMLPRTTDLLFVNVTTTEGQPYCLELTLKGWRVTSLRTDCMIGDFTRIEMFIKYYDSLYALLDDISPGYRQRFGERVAKKLMMLQNEDSDLVAPSSSYCSPPFSMSPSDSTESLPVITPVPSPVPEREERHRDTVIA</sequence>
<dbReference type="SUPFAM" id="SSF103107">
    <property type="entry name" value="Hypothetical protein c14orf129, hspc210"/>
    <property type="match status" value="1"/>
</dbReference>
<feature type="compositionally biased region" description="Low complexity" evidence="2">
    <location>
        <begin position="178"/>
        <end position="192"/>
    </location>
</feature>
<feature type="compositionally biased region" description="Basic and acidic residues" evidence="2">
    <location>
        <begin position="209"/>
        <end position="221"/>
    </location>
</feature>
<feature type="region of interest" description="Disordered" evidence="2">
    <location>
        <begin position="177"/>
        <end position="221"/>
    </location>
</feature>
<dbReference type="GO" id="GO:0019207">
    <property type="term" value="F:kinase regulator activity"/>
    <property type="evidence" value="ECO:0007669"/>
    <property type="project" value="TreeGrafter"/>
</dbReference>
<dbReference type="EMBL" id="BTSY01000001">
    <property type="protein sequence ID" value="GMT10647.1"/>
    <property type="molecule type" value="Genomic_DNA"/>
</dbReference>
<evidence type="ECO:0000259" key="3">
    <source>
        <dbReference type="Pfam" id="PF05303"/>
    </source>
</evidence>
<dbReference type="Proteomes" id="UP001432322">
    <property type="component" value="Unassembled WGS sequence"/>
</dbReference>
<dbReference type="InterPro" id="IPR007967">
    <property type="entry name" value="GSKIP_dom"/>
</dbReference>
<proteinExistence type="inferred from homology"/>
<evidence type="ECO:0000313" key="5">
    <source>
        <dbReference type="Proteomes" id="UP001432322"/>
    </source>
</evidence>
<evidence type="ECO:0000313" key="4">
    <source>
        <dbReference type="EMBL" id="GMT10647.1"/>
    </source>
</evidence>
<accession>A0AAV5UWK3</accession>
<dbReference type="PANTHER" id="PTHR12490">
    <property type="entry name" value="GSK3B-INTERACTING PROTEIN"/>
    <property type="match status" value="1"/>
</dbReference>
<gene>
    <name evidence="4" type="ORF">PFISCL1PPCAC_1944</name>
</gene>
<dbReference type="GO" id="GO:0060828">
    <property type="term" value="P:regulation of canonical Wnt signaling pathway"/>
    <property type="evidence" value="ECO:0007669"/>
    <property type="project" value="InterPro"/>
</dbReference>
<keyword evidence="5" id="KW-1185">Reference proteome</keyword>
<protein>
    <recommendedName>
        <fullName evidence="3">GSKIP domain-containing protein</fullName>
    </recommendedName>
</protein>
<dbReference type="Pfam" id="PF05303">
    <property type="entry name" value="GSKIP_dom"/>
    <property type="match status" value="1"/>
</dbReference>
<evidence type="ECO:0000256" key="2">
    <source>
        <dbReference type="SAM" id="MobiDB-lite"/>
    </source>
</evidence>
<dbReference type="GO" id="GO:0051018">
    <property type="term" value="F:protein kinase A binding"/>
    <property type="evidence" value="ECO:0007669"/>
    <property type="project" value="TreeGrafter"/>
</dbReference>
<organism evidence="4 5">
    <name type="scientific">Pristionchus fissidentatus</name>
    <dbReference type="NCBI Taxonomy" id="1538716"/>
    <lineage>
        <taxon>Eukaryota</taxon>
        <taxon>Metazoa</taxon>
        <taxon>Ecdysozoa</taxon>
        <taxon>Nematoda</taxon>
        <taxon>Chromadorea</taxon>
        <taxon>Rhabditida</taxon>
        <taxon>Rhabditina</taxon>
        <taxon>Diplogasteromorpha</taxon>
        <taxon>Diplogasteroidea</taxon>
        <taxon>Neodiplogasteridae</taxon>
        <taxon>Pristionchus</taxon>
    </lineage>
</organism>
<comment type="similarity">
    <text evidence="1">Belongs to the GSKIP family.</text>
</comment>
<dbReference type="InterPro" id="IPR037395">
    <property type="entry name" value="GSKIP"/>
</dbReference>
<dbReference type="InterPro" id="IPR023231">
    <property type="entry name" value="GSKIP_dom_sf"/>
</dbReference>
<evidence type="ECO:0000256" key="1">
    <source>
        <dbReference type="ARBA" id="ARBA00009571"/>
    </source>
</evidence>
<dbReference type="FunFam" id="3.30.2280.10:FF:000004">
    <property type="entry name" value="Protein CBG05668"/>
    <property type="match status" value="1"/>
</dbReference>
<dbReference type="GO" id="GO:0005737">
    <property type="term" value="C:cytoplasm"/>
    <property type="evidence" value="ECO:0007669"/>
    <property type="project" value="TreeGrafter"/>
</dbReference>
<comment type="caution">
    <text evidence="4">The sequence shown here is derived from an EMBL/GenBank/DDBJ whole genome shotgun (WGS) entry which is preliminary data.</text>
</comment>
<dbReference type="PANTHER" id="PTHR12490:SF5">
    <property type="entry name" value="GSKIP DOMAIN-CONTAINING PROTEIN"/>
    <property type="match status" value="1"/>
</dbReference>
<dbReference type="AlphaFoldDB" id="A0AAV5UWK3"/>
<dbReference type="Gene3D" id="3.30.2280.10">
    <property type="entry name" value="Hypothetical protein (hspc210)"/>
    <property type="match status" value="1"/>
</dbReference>
<name>A0AAV5UWK3_9BILA</name>
<feature type="domain" description="GSKIP" evidence="3">
    <location>
        <begin position="64"/>
        <end position="167"/>
    </location>
</feature>